<feature type="domain" description="PKD-like" evidence="1">
    <location>
        <begin position="251"/>
        <end position="333"/>
    </location>
</feature>
<evidence type="ECO:0000259" key="1">
    <source>
        <dbReference type="Pfam" id="PF19408"/>
    </source>
</evidence>
<protein>
    <recommendedName>
        <fullName evidence="1">PKD-like domain-containing protein</fullName>
    </recommendedName>
</protein>
<organism evidence="2 3">
    <name type="scientific">Adhaeribacter soli</name>
    <dbReference type="NCBI Taxonomy" id="2607655"/>
    <lineage>
        <taxon>Bacteria</taxon>
        <taxon>Pseudomonadati</taxon>
        <taxon>Bacteroidota</taxon>
        <taxon>Cytophagia</taxon>
        <taxon>Cytophagales</taxon>
        <taxon>Hymenobacteraceae</taxon>
        <taxon>Adhaeribacter</taxon>
    </lineage>
</organism>
<dbReference type="AlphaFoldDB" id="A0A5N1J2V0"/>
<feature type="domain" description="PKD-like" evidence="1">
    <location>
        <begin position="170"/>
        <end position="243"/>
    </location>
</feature>
<dbReference type="InterPro" id="IPR013783">
    <property type="entry name" value="Ig-like_fold"/>
</dbReference>
<dbReference type="SUPFAM" id="SSF48726">
    <property type="entry name" value="Immunoglobulin"/>
    <property type="match status" value="1"/>
</dbReference>
<dbReference type="Proteomes" id="UP000326570">
    <property type="component" value="Unassembled WGS sequence"/>
</dbReference>
<evidence type="ECO:0000313" key="2">
    <source>
        <dbReference type="EMBL" id="KAA9338873.1"/>
    </source>
</evidence>
<dbReference type="InterPro" id="IPR018247">
    <property type="entry name" value="EF_Hand_1_Ca_BS"/>
</dbReference>
<dbReference type="RefSeq" id="WP_150903507.1">
    <property type="nucleotide sequence ID" value="NZ_VTWT01000004.1"/>
</dbReference>
<dbReference type="Pfam" id="PF19408">
    <property type="entry name" value="PKD_6"/>
    <property type="match status" value="3"/>
</dbReference>
<proteinExistence type="predicted"/>
<keyword evidence="3" id="KW-1185">Reference proteome</keyword>
<dbReference type="Gene3D" id="2.60.40.10">
    <property type="entry name" value="Immunoglobulins"/>
    <property type="match status" value="1"/>
</dbReference>
<sequence length="740" mass="78786">MQIVTKLLSAFRKLRLFLCLFFLVLSWLPKTYGQSPAPGSSPSCVQSDACFDFIYKGYVRNANNTVTLTVGVRTNCIYDLSHAAFELPAGVVATNPVNAKKTYSYSIANPTNNPYYCLKFDGVRINGYKNGAEDEFSYTLPAAAFNSLTTFRATAKAGTIVGTVTLNAQAGIVGPEAICPNSVQTFTVPPLAGTTYQWTIPNGWTLTSGQGTNSITVTTNSTPGNVAVTVSDQSSSWCGNKEVAILPASLSTPASISGPAVVCPNTDYYFEVPNVPYAAYYNWQVPNGWQILSAPVGNGFENRILVKAGITGGNISVAAANACTSSAVTSTTVSLEPLVSVSSSISGNVNPCPGSTQTYQINATNAATFTWTVPNGYTLLSGQGTNTVTILIGSSSGNIDIRATSPLGCSSATQNLTITPISAPVIIVAPQSVTINRGTSTTFKVSSSGRNLTFQWQVNSGSGWANITNSAIYQSLDSVLQISNAPIYLNGYQYRAVVSSCNQSTVTSPATLTVNQTGIAANIKVFLEGPYNPATGLMRTSLNAANLLPNDQPFNNAFWKYTGNENVPAGFFAANPAIVDWVMVELRTSPLPNSSVAMQSFLLKNDGKIVDLDGKSLPSFPGIPPGSYYLIVHHRNHLSVMSKGLISLDTNPSLYDFTTTYKASSGVNPLKRMTDGKWALFTGDANGNGSVTTSDWGSFWLLENGQSGYLPSDWNLDGTVNQTDYNYWYANGGFTTQVLR</sequence>
<dbReference type="InterPro" id="IPR036179">
    <property type="entry name" value="Ig-like_dom_sf"/>
</dbReference>
<accession>A0A5N1J2V0</accession>
<evidence type="ECO:0000313" key="3">
    <source>
        <dbReference type="Proteomes" id="UP000326570"/>
    </source>
</evidence>
<comment type="caution">
    <text evidence="2">The sequence shown here is derived from an EMBL/GenBank/DDBJ whole genome shotgun (WGS) entry which is preliminary data.</text>
</comment>
<feature type="domain" description="PKD-like" evidence="1">
    <location>
        <begin position="343"/>
        <end position="416"/>
    </location>
</feature>
<dbReference type="EMBL" id="VTWT01000004">
    <property type="protein sequence ID" value="KAA9338873.1"/>
    <property type="molecule type" value="Genomic_DNA"/>
</dbReference>
<dbReference type="InterPro" id="IPR045829">
    <property type="entry name" value="PKD_6"/>
</dbReference>
<dbReference type="PROSITE" id="PS00018">
    <property type="entry name" value="EF_HAND_1"/>
    <property type="match status" value="1"/>
</dbReference>
<reference evidence="2 3" key="1">
    <citation type="submission" date="2019-09" db="EMBL/GenBank/DDBJ databases">
        <title>Genome sequence of Adhaeribacter sp. M2.</title>
        <authorList>
            <person name="Srinivasan S."/>
        </authorList>
    </citation>
    <scope>NUCLEOTIDE SEQUENCE [LARGE SCALE GENOMIC DNA]</scope>
    <source>
        <strain evidence="2 3">M2</strain>
    </source>
</reference>
<name>A0A5N1J2V0_9BACT</name>
<gene>
    <name evidence="2" type="ORF">F0P94_08750</name>
</gene>